<proteinExistence type="inferred from homology"/>
<name>A0ABW2YW09_9SPHI</name>
<feature type="transmembrane region" description="Helical" evidence="11">
    <location>
        <begin position="41"/>
        <end position="60"/>
    </location>
</feature>
<dbReference type="PANTHER" id="PTHR33446">
    <property type="entry name" value="PROTEIN TONB-RELATED"/>
    <property type="match status" value="1"/>
</dbReference>
<evidence type="ECO:0000256" key="8">
    <source>
        <dbReference type="ARBA" id="ARBA00022989"/>
    </source>
</evidence>
<dbReference type="InterPro" id="IPR051045">
    <property type="entry name" value="TonB-dependent_transducer"/>
</dbReference>
<evidence type="ECO:0000256" key="11">
    <source>
        <dbReference type="SAM" id="Phobius"/>
    </source>
</evidence>
<dbReference type="RefSeq" id="WP_377098370.1">
    <property type="nucleotide sequence ID" value="NZ_JBHTHU010000005.1"/>
</dbReference>
<evidence type="ECO:0000256" key="3">
    <source>
        <dbReference type="ARBA" id="ARBA00022448"/>
    </source>
</evidence>
<evidence type="ECO:0000256" key="7">
    <source>
        <dbReference type="ARBA" id="ARBA00022927"/>
    </source>
</evidence>
<evidence type="ECO:0000259" key="12">
    <source>
        <dbReference type="PROSITE" id="PS52015"/>
    </source>
</evidence>
<keyword evidence="4" id="KW-1003">Cell membrane</keyword>
<evidence type="ECO:0000256" key="9">
    <source>
        <dbReference type="ARBA" id="ARBA00023136"/>
    </source>
</evidence>
<dbReference type="SUPFAM" id="SSF74653">
    <property type="entry name" value="TolA/TonB C-terminal domain"/>
    <property type="match status" value="1"/>
</dbReference>
<keyword evidence="14" id="KW-1185">Reference proteome</keyword>
<evidence type="ECO:0000256" key="5">
    <source>
        <dbReference type="ARBA" id="ARBA00022519"/>
    </source>
</evidence>
<accession>A0ABW2YW09</accession>
<feature type="domain" description="TonB C-terminal" evidence="12">
    <location>
        <begin position="184"/>
        <end position="275"/>
    </location>
</feature>
<reference evidence="14" key="1">
    <citation type="journal article" date="2019" name="Int. J. Syst. Evol. Microbiol.">
        <title>The Global Catalogue of Microorganisms (GCM) 10K type strain sequencing project: providing services to taxonomists for standard genome sequencing and annotation.</title>
        <authorList>
            <consortium name="The Broad Institute Genomics Platform"/>
            <consortium name="The Broad Institute Genome Sequencing Center for Infectious Disease"/>
            <person name="Wu L."/>
            <person name="Ma J."/>
        </authorList>
    </citation>
    <scope>NUCLEOTIDE SEQUENCE [LARGE SCALE GENOMIC DNA]</scope>
    <source>
        <strain evidence="14">CCUG 63418</strain>
    </source>
</reference>
<keyword evidence="5" id="KW-0997">Cell inner membrane</keyword>
<comment type="caution">
    <text evidence="13">The sequence shown here is derived from an EMBL/GenBank/DDBJ whole genome shotgun (WGS) entry which is preliminary data.</text>
</comment>
<dbReference type="Pfam" id="PF03544">
    <property type="entry name" value="TonB_C"/>
    <property type="match status" value="1"/>
</dbReference>
<organism evidence="13 14">
    <name type="scientific">Mucilaginibacter calamicampi</name>
    <dbReference type="NCBI Taxonomy" id="1302352"/>
    <lineage>
        <taxon>Bacteria</taxon>
        <taxon>Pseudomonadati</taxon>
        <taxon>Bacteroidota</taxon>
        <taxon>Sphingobacteriia</taxon>
        <taxon>Sphingobacteriales</taxon>
        <taxon>Sphingobacteriaceae</taxon>
        <taxon>Mucilaginibacter</taxon>
    </lineage>
</organism>
<dbReference type="Gene3D" id="3.30.1150.10">
    <property type="match status" value="1"/>
</dbReference>
<keyword evidence="6 11" id="KW-0812">Transmembrane</keyword>
<evidence type="ECO:0000256" key="10">
    <source>
        <dbReference type="SAM" id="MobiDB-lite"/>
    </source>
</evidence>
<keyword evidence="3" id="KW-0813">Transport</keyword>
<dbReference type="PROSITE" id="PS52015">
    <property type="entry name" value="TONB_CTD"/>
    <property type="match status" value="1"/>
</dbReference>
<keyword evidence="7" id="KW-0653">Protein transport</keyword>
<comment type="subcellular location">
    <subcellularLocation>
        <location evidence="1">Cell inner membrane</location>
        <topology evidence="1">Single-pass membrane protein</topology>
        <orientation evidence="1">Periplasmic side</orientation>
    </subcellularLocation>
</comment>
<evidence type="ECO:0000256" key="4">
    <source>
        <dbReference type="ARBA" id="ARBA00022475"/>
    </source>
</evidence>
<protein>
    <submittedName>
        <fullName evidence="13">Energy transducer TonB</fullName>
    </submittedName>
</protein>
<comment type="similarity">
    <text evidence="2">Belongs to the TonB family.</text>
</comment>
<dbReference type="Proteomes" id="UP001596958">
    <property type="component" value="Unassembled WGS sequence"/>
</dbReference>
<dbReference type="NCBIfam" id="TIGR01352">
    <property type="entry name" value="tonB_Cterm"/>
    <property type="match status" value="1"/>
</dbReference>
<evidence type="ECO:0000313" key="13">
    <source>
        <dbReference type="EMBL" id="MFD0749739.1"/>
    </source>
</evidence>
<keyword evidence="8 11" id="KW-1133">Transmembrane helix</keyword>
<dbReference type="InterPro" id="IPR006260">
    <property type="entry name" value="TonB/TolA_C"/>
</dbReference>
<evidence type="ECO:0000256" key="2">
    <source>
        <dbReference type="ARBA" id="ARBA00006555"/>
    </source>
</evidence>
<dbReference type="PANTHER" id="PTHR33446:SF2">
    <property type="entry name" value="PROTEIN TONB"/>
    <property type="match status" value="1"/>
</dbReference>
<dbReference type="InterPro" id="IPR037682">
    <property type="entry name" value="TonB_C"/>
</dbReference>
<keyword evidence="9 11" id="KW-0472">Membrane</keyword>
<evidence type="ECO:0000313" key="14">
    <source>
        <dbReference type="Proteomes" id="UP001596958"/>
    </source>
</evidence>
<sequence>MLISNFNLYKSEWLDLVFDKRNKEYGAYNIRQHYAENLTRALLISVAVVVGGAVALGAAIKVEPVISDGPVVVVDLKDIKQPSTPPKKEEPVKPELEKPKAAEPVKTRQYVEMVVTANPTEVEPATIAELQNVAVGPQNVEGPANGPTSVLVEPGAGSGPGEDITESNVPVSTGVLSVLPAPVGGDEAWTKFLRKNLRYPEQAMDAEKGGKVWISFVIEKDGTLTDIKVLKAAGYGMDEEALRVLKKAPAWTPGIQRGKPVRVAFTLPINFSLGN</sequence>
<evidence type="ECO:0000256" key="6">
    <source>
        <dbReference type="ARBA" id="ARBA00022692"/>
    </source>
</evidence>
<evidence type="ECO:0000256" key="1">
    <source>
        <dbReference type="ARBA" id="ARBA00004383"/>
    </source>
</evidence>
<feature type="region of interest" description="Disordered" evidence="10">
    <location>
        <begin position="80"/>
        <end position="101"/>
    </location>
</feature>
<gene>
    <name evidence="13" type="ORF">ACFQZS_06275</name>
</gene>
<dbReference type="EMBL" id="JBHTHU010000005">
    <property type="protein sequence ID" value="MFD0749739.1"/>
    <property type="molecule type" value="Genomic_DNA"/>
</dbReference>